<evidence type="ECO:0000313" key="2">
    <source>
        <dbReference type="EMBL" id="EPY25570.1"/>
    </source>
</evidence>
<dbReference type="EMBL" id="ATMH01006673">
    <property type="protein sequence ID" value="EPY25570.1"/>
    <property type="molecule type" value="Genomic_DNA"/>
</dbReference>
<feature type="compositionally biased region" description="Low complexity" evidence="1">
    <location>
        <begin position="195"/>
        <end position="214"/>
    </location>
</feature>
<name>S9VQU2_9TRYP</name>
<protein>
    <submittedName>
        <fullName evidence="2">Uncharacterized protein</fullName>
    </submittedName>
</protein>
<dbReference type="AlphaFoldDB" id="S9VQU2"/>
<comment type="caution">
    <text evidence="2">The sequence shown here is derived from an EMBL/GenBank/DDBJ whole genome shotgun (WGS) entry which is preliminary data.</text>
</comment>
<reference evidence="2 3" key="1">
    <citation type="journal article" date="2013" name="PLoS ONE">
        <title>Predicting the Proteins of Angomonas deanei, Strigomonas culicis and Their Respective Endosymbionts Reveals New Aspects of the Trypanosomatidae Family.</title>
        <authorList>
            <person name="Motta M.C."/>
            <person name="Martins A.C."/>
            <person name="de Souza S.S."/>
            <person name="Catta-Preta C.M."/>
            <person name="Silva R."/>
            <person name="Klein C.C."/>
            <person name="de Almeida L.G."/>
            <person name="de Lima Cunha O."/>
            <person name="Ciapina L.P."/>
            <person name="Brocchi M."/>
            <person name="Colabardini A.C."/>
            <person name="de Araujo Lima B."/>
            <person name="Machado C.R."/>
            <person name="de Almeida Soares C.M."/>
            <person name="Probst C.M."/>
            <person name="de Menezes C.B."/>
            <person name="Thompson C.E."/>
            <person name="Bartholomeu D.C."/>
            <person name="Gradia D.F."/>
            <person name="Pavoni D.P."/>
            <person name="Grisard E.C."/>
            <person name="Fantinatti-Garboggini F."/>
            <person name="Marchini F.K."/>
            <person name="Rodrigues-Luiz G.F."/>
            <person name="Wagner G."/>
            <person name="Goldman G.H."/>
            <person name="Fietto J.L."/>
            <person name="Elias M.C."/>
            <person name="Goldman M.H."/>
            <person name="Sagot M.F."/>
            <person name="Pereira M."/>
            <person name="Stoco P.H."/>
            <person name="de Mendonca-Neto R.P."/>
            <person name="Teixeira S.M."/>
            <person name="Maciel T.E."/>
            <person name="de Oliveira Mendes T.A."/>
            <person name="Urmenyi T.P."/>
            <person name="de Souza W."/>
            <person name="Schenkman S."/>
            <person name="de Vasconcelos A.T."/>
        </authorList>
    </citation>
    <scope>NUCLEOTIDE SEQUENCE [LARGE SCALE GENOMIC DNA]</scope>
</reference>
<sequence length="429" mass="47423">MRHFAKGQCLSRSGYAALSKAAYADGAGVDVSGGRAPVGHEEEGAVPAKQAPRAPYRRQTSDPRSLREREDFRRDHKYARYRPLYDLPWRQHSRKTYMDDAERLYGRKESWHLVTDGALREKLVSILQDYLRDTIAAARLEAKEAGKYHALCAAAARAYRGHVAAGAFSAPAVLRVWAHEQATRARGPQAEEAADASPGDAGGAAPSPSDAAGRSAEDAERVEEFLEARRRRGERAQLEHTPAMSDLPAADLRHAPRSAFPFLRQRAVEGEGTLDPSLVDWTAKYYPEDTAATFAQQPQRRAAADRSEAVAQAEAAALPPMPTAHARHRLQRSLKSHDDRYRATFDAEGVFYHVHRPDPTAEAGETRAPKPKSMRGSELDATLRGRREVVKVPWDVAARASAQGYTSDILRSKEQLIRLSRGEDPKTLP</sequence>
<dbReference type="OrthoDB" id="272782at2759"/>
<feature type="region of interest" description="Disordered" evidence="1">
    <location>
        <begin position="183"/>
        <end position="222"/>
    </location>
</feature>
<feature type="compositionally biased region" description="Basic and acidic residues" evidence="1">
    <location>
        <begin position="356"/>
        <end position="368"/>
    </location>
</feature>
<dbReference type="Proteomes" id="UP000015354">
    <property type="component" value="Unassembled WGS sequence"/>
</dbReference>
<feature type="region of interest" description="Disordered" evidence="1">
    <location>
        <begin position="356"/>
        <end position="379"/>
    </location>
</feature>
<proteinExistence type="predicted"/>
<feature type="region of interest" description="Disordered" evidence="1">
    <location>
        <begin position="29"/>
        <end position="71"/>
    </location>
</feature>
<organism evidence="2 3">
    <name type="scientific">Strigomonas culicis</name>
    <dbReference type="NCBI Taxonomy" id="28005"/>
    <lineage>
        <taxon>Eukaryota</taxon>
        <taxon>Discoba</taxon>
        <taxon>Euglenozoa</taxon>
        <taxon>Kinetoplastea</taxon>
        <taxon>Metakinetoplastina</taxon>
        <taxon>Trypanosomatida</taxon>
        <taxon>Trypanosomatidae</taxon>
        <taxon>Strigomonadinae</taxon>
        <taxon>Strigomonas</taxon>
    </lineage>
</organism>
<evidence type="ECO:0000313" key="3">
    <source>
        <dbReference type="Proteomes" id="UP000015354"/>
    </source>
</evidence>
<feature type="compositionally biased region" description="Basic and acidic residues" evidence="1">
    <location>
        <begin position="59"/>
        <end position="71"/>
    </location>
</feature>
<accession>S9VQU2</accession>
<gene>
    <name evidence="2" type="ORF">STCU_06673</name>
</gene>
<keyword evidence="3" id="KW-1185">Reference proteome</keyword>
<evidence type="ECO:0000256" key="1">
    <source>
        <dbReference type="SAM" id="MobiDB-lite"/>
    </source>
</evidence>